<protein>
    <submittedName>
        <fullName evidence="1">Uncharacterized protein</fullName>
    </submittedName>
</protein>
<proteinExistence type="predicted"/>
<reference evidence="1 2" key="1">
    <citation type="submission" date="2021-06" db="EMBL/GenBank/DDBJ databases">
        <authorList>
            <person name="Palmer J.M."/>
        </authorList>
    </citation>
    <scope>NUCLEOTIDE SEQUENCE [LARGE SCALE GENOMIC DNA]</scope>
    <source>
        <strain evidence="1 2">XC_2019</strain>
        <tissue evidence="1">Muscle</tissue>
    </source>
</reference>
<organism evidence="1 2">
    <name type="scientific">Xenoophorus captivus</name>
    <dbReference type="NCBI Taxonomy" id="1517983"/>
    <lineage>
        <taxon>Eukaryota</taxon>
        <taxon>Metazoa</taxon>
        <taxon>Chordata</taxon>
        <taxon>Craniata</taxon>
        <taxon>Vertebrata</taxon>
        <taxon>Euteleostomi</taxon>
        <taxon>Actinopterygii</taxon>
        <taxon>Neopterygii</taxon>
        <taxon>Teleostei</taxon>
        <taxon>Neoteleostei</taxon>
        <taxon>Acanthomorphata</taxon>
        <taxon>Ovalentaria</taxon>
        <taxon>Atherinomorphae</taxon>
        <taxon>Cyprinodontiformes</taxon>
        <taxon>Goodeidae</taxon>
        <taxon>Xenoophorus</taxon>
    </lineage>
</organism>
<comment type="caution">
    <text evidence="1">The sequence shown here is derived from an EMBL/GenBank/DDBJ whole genome shotgun (WGS) entry which is preliminary data.</text>
</comment>
<evidence type="ECO:0000313" key="2">
    <source>
        <dbReference type="Proteomes" id="UP001434883"/>
    </source>
</evidence>
<dbReference type="Proteomes" id="UP001434883">
    <property type="component" value="Unassembled WGS sequence"/>
</dbReference>
<sequence>MNPYQPEPPLTKNNMSTDTAEQYCSVHSDIYTLQSTYILTCKPILMTFHDVVPRYSVRFSGTEHLWTNLISFMTTWQTLANIGKQYLTGNEIFLLDKNV</sequence>
<accession>A0ABV0QPS8</accession>
<evidence type="ECO:0000313" key="1">
    <source>
        <dbReference type="EMBL" id="MEQ2197834.1"/>
    </source>
</evidence>
<dbReference type="EMBL" id="JAHRIN010018209">
    <property type="protein sequence ID" value="MEQ2197834.1"/>
    <property type="molecule type" value="Genomic_DNA"/>
</dbReference>
<name>A0ABV0QPS8_9TELE</name>
<gene>
    <name evidence="1" type="ORF">XENOCAPTIV_003908</name>
</gene>
<keyword evidence="2" id="KW-1185">Reference proteome</keyword>